<dbReference type="Pfam" id="PF04563">
    <property type="entry name" value="RNA_pol_Rpb2_1"/>
    <property type="match status" value="1"/>
</dbReference>
<dbReference type="HAMAP" id="MF_01321">
    <property type="entry name" value="RNApol_bact_RpoB"/>
    <property type="match status" value="1"/>
</dbReference>
<evidence type="ECO:0000256" key="9">
    <source>
        <dbReference type="SAM" id="Coils"/>
    </source>
</evidence>
<comment type="function">
    <text evidence="6 8">DNA-dependent RNA polymerase catalyzes the transcription of DNA into RNA using the four ribonucleoside triphosphates as substrates.</text>
</comment>
<sequence>MTSYSFTEKKRIRKDFGKQRSILEVPFLLAIQVDSYRDFLQENIDPAKRADYGLHAALKSVFPIASYSGNAALEYVGYKLGEPVFDERECRQRGMSYGAPLRVTVRLVIYDRESSTKAIKYVKEQEVYLGEIPLMTENGTFIVNGTERVIVSQLHRSPGVFFDHDRGKTHSSGKLLYSARIIPYRGSWLDFEFDPKDALFTRIDRRRKLPVSILLRALGYSNEEMLAEFFEINTFHINPDEGVQLELVPERLRGETLGFDLADGDKVIVEAGKRITARHIKQLEASGIAALAVPDDYIVGRILSHDVVDASTGELLAQANDEISDEQLQNFRKAGVDAVGTLWVNDLDRGPYLSNTLRIDPTKTQLEALVEIYRMMRPGEPPTKDAAQNLFHNLFFTFERYDLSAVGRMKFNRRVGRKETTGEAVLYDSKYFGERNDEESKRLVGAHGDSSDILDVIKVLTEIRNGRGVVDDIDHLGNRRVRSVGEMAENVFRVGLVRVERAVKERLSMAESEGLTPQELINAKPVAAAIKEFFGSSQLSQFMDQNNPLSEVTHKRRVSALGPGGLTRERAGFEVRDVHPTHYGRVCTIETPEGPNIGLINSLAVYARTNKYGFLETPYRKVVDGKVFDEVEFLSAIEENEYVIAQANALTNADSVLTEQFVPCRFQGESLLKPPAEVHFMDVSPMQTVSIAAALVPFLEHDDANRALMGANMQRQAVPTLRAQKPLVGTGIERAVARDSGVTVNARRGGEIVQIDAARIVVKVVEEEIVGATDAGVDIYNLVKYTRSNQNTCINQRPLVQVGDVIARGDVLADGPSTDIGELALGQNMLIAFMPWNGYNFEDSILLSERVVEEDRYTTIHIEELTCVARDTKLGPEEISADIPNVSEQALNRLDESGVVYIGAEVRAGDIMVGKVTPKGESQLTPEEKLLRAIFGEKASDVKDSSLRVPPGMDGTVIDVQVFTRDGIEKDKRARQIEESEIKRVKKDFDDQFRILEAAIYMRLRSQIVGKVVNGGAGLKKGDVISDAYLDGLKKADWFALRMKDEDASEAIERAQKQIQAHEKEFERRFADKRGKITAGDDLAPGVLKMVKVFLAVKRRIQPGDKMAGRHGNKGVVSNVVPVEDMPYMASGETVDIVLNPLGVPSRMNIGQILEVHLGWAAKGLGRKIQAMMEAQAAVADLRKFLDDIYNHDDTNVANRVDLSQFSDEELLRLARNLTDGVPMATPVFDGATEAEIKRMLELADLPSSGQTQLYDGRTGEAFDRHTTVGYMHYLKLNHLVDDKMHARSTGPYSLVTQQPLGGKAQFGGQRFGEMEVWALEAYGAAYTLQEMLTVKSDDVQGRNQMYKNIVDGEHEMVAGMPESFNVLVKEIRSLAINMELEDN</sequence>
<evidence type="ECO:0000256" key="7">
    <source>
        <dbReference type="RuleBase" id="RU000434"/>
    </source>
</evidence>
<dbReference type="Pfam" id="PF04561">
    <property type="entry name" value="RNA_pol_Rpb2_2"/>
    <property type="match status" value="3"/>
</dbReference>
<feature type="domain" description="RNA polymerase Rpb2" evidence="12">
    <location>
        <begin position="156"/>
        <end position="227"/>
    </location>
</feature>
<evidence type="ECO:0000313" key="17">
    <source>
        <dbReference type="Proteomes" id="UP000326367"/>
    </source>
</evidence>
<dbReference type="PROSITE" id="PS01166">
    <property type="entry name" value="RNA_POL_BETA"/>
    <property type="match status" value="1"/>
</dbReference>
<proteinExistence type="inferred from homology"/>
<evidence type="ECO:0000259" key="15">
    <source>
        <dbReference type="Pfam" id="PF10385"/>
    </source>
</evidence>
<comment type="subunit">
    <text evidence="6 8">The RNAP catalytic core consists of 2 alpha, 1 beta, 1 beta' and 1 omega subunit. When a sigma factor is associated with the core the holoenzyme is formed, which can initiate transcription.</text>
</comment>
<dbReference type="EMBL" id="VYKI01000002">
    <property type="protein sequence ID" value="KAA9003721.1"/>
    <property type="molecule type" value="Genomic_DNA"/>
</dbReference>
<keyword evidence="9" id="KW-0175">Coiled coil</keyword>
<dbReference type="Pfam" id="PF00562">
    <property type="entry name" value="RNA_pol_Rpb2_6"/>
    <property type="match status" value="1"/>
</dbReference>
<dbReference type="InterPro" id="IPR014724">
    <property type="entry name" value="RNA_pol_RPB2_OB-fold"/>
</dbReference>
<evidence type="ECO:0000256" key="8">
    <source>
        <dbReference type="RuleBase" id="RU363031"/>
    </source>
</evidence>
<dbReference type="Proteomes" id="UP000326367">
    <property type="component" value="Unassembled WGS sequence"/>
</dbReference>
<name>A0ABQ6T4W1_9GAMM</name>
<keyword evidence="17" id="KW-1185">Reference proteome</keyword>
<keyword evidence="4 6" id="KW-0804">Transcription</keyword>
<dbReference type="InterPro" id="IPR019462">
    <property type="entry name" value="DNA-dir_RNA_pol_bsu_external_1"/>
</dbReference>
<evidence type="ECO:0000259" key="12">
    <source>
        <dbReference type="Pfam" id="PF04561"/>
    </source>
</evidence>
<dbReference type="EC" id="2.7.7.6" evidence="6 8"/>
<dbReference type="RefSeq" id="WP_108758330.1">
    <property type="nucleotide sequence ID" value="NZ_CP160633.1"/>
</dbReference>
<dbReference type="InterPro" id="IPR007642">
    <property type="entry name" value="RNA_pol_Rpb2_2"/>
</dbReference>
<dbReference type="InterPro" id="IPR007120">
    <property type="entry name" value="DNA-dir_RNAP_su2_dom"/>
</dbReference>
<dbReference type="InterPro" id="IPR010243">
    <property type="entry name" value="RNA_pol_bsu_bac"/>
</dbReference>
<comment type="catalytic activity">
    <reaction evidence="5 6 8">
        <text>RNA(n) + a ribonucleoside 5'-triphosphate = RNA(n+1) + diphosphate</text>
        <dbReference type="Rhea" id="RHEA:21248"/>
        <dbReference type="Rhea" id="RHEA-COMP:14527"/>
        <dbReference type="Rhea" id="RHEA-COMP:17342"/>
        <dbReference type="ChEBI" id="CHEBI:33019"/>
        <dbReference type="ChEBI" id="CHEBI:61557"/>
        <dbReference type="ChEBI" id="CHEBI:140395"/>
        <dbReference type="EC" id="2.7.7.6"/>
    </reaction>
</comment>
<evidence type="ECO:0000259" key="11">
    <source>
        <dbReference type="Pfam" id="PF04560"/>
    </source>
</evidence>
<feature type="domain" description="DNA-directed RNA polymerase beta subunit external 1" evidence="15">
    <location>
        <begin position="619"/>
        <end position="684"/>
    </location>
</feature>
<evidence type="ECO:0000256" key="4">
    <source>
        <dbReference type="ARBA" id="ARBA00023163"/>
    </source>
</evidence>
<feature type="domain" description="RNA polymerase Rpb2" evidence="11">
    <location>
        <begin position="1308"/>
        <end position="1382"/>
    </location>
</feature>
<evidence type="ECO:0000259" key="14">
    <source>
        <dbReference type="Pfam" id="PF04565"/>
    </source>
</evidence>
<gene>
    <name evidence="6 16" type="primary">rpoB</name>
    <name evidence="16" type="ORF">FJU31_02350</name>
</gene>
<dbReference type="Pfam" id="PF10385">
    <property type="entry name" value="RNA_pol_Rpb2_45"/>
    <property type="match status" value="1"/>
</dbReference>
<dbReference type="InterPro" id="IPR007644">
    <property type="entry name" value="RNA_pol_bsu_protrusion"/>
</dbReference>
<feature type="coiled-coil region" evidence="9">
    <location>
        <begin position="1045"/>
        <end position="1072"/>
    </location>
</feature>
<dbReference type="Pfam" id="PF04560">
    <property type="entry name" value="RNA_pol_Rpb2_7"/>
    <property type="match status" value="1"/>
</dbReference>
<feature type="domain" description="RNA polymerase beta subunit protrusion" evidence="13">
    <location>
        <begin position="28"/>
        <end position="527"/>
    </location>
</feature>
<evidence type="ECO:0000313" key="16">
    <source>
        <dbReference type="EMBL" id="KAA9003721.1"/>
    </source>
</evidence>
<dbReference type="InterPro" id="IPR037034">
    <property type="entry name" value="RNA_pol_Rpb2_2_sf"/>
</dbReference>
<evidence type="ECO:0000259" key="10">
    <source>
        <dbReference type="Pfam" id="PF00562"/>
    </source>
</evidence>
<evidence type="ECO:0000256" key="5">
    <source>
        <dbReference type="ARBA" id="ARBA00048552"/>
    </source>
</evidence>
<dbReference type="CDD" id="cd00653">
    <property type="entry name" value="RNA_pol_B_RPB2"/>
    <property type="match status" value="1"/>
</dbReference>
<dbReference type="Gene3D" id="2.40.50.150">
    <property type="match status" value="1"/>
</dbReference>
<keyword evidence="3 6" id="KW-0548">Nucleotidyltransferase</keyword>
<dbReference type="GO" id="GO:0000428">
    <property type="term" value="C:DNA-directed RNA polymerase complex"/>
    <property type="evidence" value="ECO:0007669"/>
    <property type="project" value="UniProtKB-KW"/>
</dbReference>
<comment type="caution">
    <text evidence="16">The sequence shown here is derived from an EMBL/GenBank/DDBJ whole genome shotgun (WGS) entry which is preliminary data.</text>
</comment>
<dbReference type="InterPro" id="IPR007641">
    <property type="entry name" value="RNA_pol_Rpb2_7"/>
</dbReference>
<evidence type="ECO:0000256" key="3">
    <source>
        <dbReference type="ARBA" id="ARBA00022695"/>
    </source>
</evidence>
<dbReference type="Pfam" id="PF04565">
    <property type="entry name" value="RNA_pol_Rpb2_3"/>
    <property type="match status" value="1"/>
</dbReference>
<dbReference type="NCBIfam" id="NF001616">
    <property type="entry name" value="PRK00405.1"/>
    <property type="match status" value="1"/>
</dbReference>
<dbReference type="Gene3D" id="3.90.1100.10">
    <property type="match status" value="3"/>
</dbReference>
<feature type="domain" description="DNA-directed RNA polymerase subunit 2 hybrid-binding" evidence="10">
    <location>
        <begin position="747"/>
        <end position="1306"/>
    </location>
</feature>
<dbReference type="NCBIfam" id="TIGR02013">
    <property type="entry name" value="rpoB"/>
    <property type="match status" value="1"/>
</dbReference>
<evidence type="ECO:0000259" key="13">
    <source>
        <dbReference type="Pfam" id="PF04563"/>
    </source>
</evidence>
<dbReference type="Gene3D" id="3.90.1110.10">
    <property type="entry name" value="RNA polymerase Rpb2, domain 2"/>
    <property type="match status" value="1"/>
</dbReference>
<feature type="domain" description="RNA polymerase Rpb2" evidence="12">
    <location>
        <begin position="451"/>
        <end position="482"/>
    </location>
</feature>
<dbReference type="GO" id="GO:0003899">
    <property type="term" value="F:DNA-directed RNA polymerase activity"/>
    <property type="evidence" value="ECO:0007669"/>
    <property type="project" value="UniProtKB-EC"/>
</dbReference>
<feature type="domain" description="RNA polymerase Rpb2" evidence="12">
    <location>
        <begin position="362"/>
        <end position="420"/>
    </location>
</feature>
<dbReference type="InterPro" id="IPR015712">
    <property type="entry name" value="DNA-dir_RNA_pol_su2"/>
</dbReference>
<evidence type="ECO:0000256" key="2">
    <source>
        <dbReference type="ARBA" id="ARBA00022679"/>
    </source>
</evidence>
<keyword evidence="2 6" id="KW-0808">Transferase</keyword>
<reference evidence="16 17" key="1">
    <citation type="journal article" date="2020" name="Antonie Van Leeuwenhoek">
        <title>Stenotrophomonas cyclobalanopsidis sp. nov., isolated from the leaf spot disease of Cyclobalanopsis patelliformis.</title>
        <authorList>
            <person name="Bian D.R."/>
            <person name="Xue H."/>
            <person name="Piao C.G."/>
            <person name="Li Y."/>
        </authorList>
    </citation>
    <scope>NUCLEOTIDE SEQUENCE [LARGE SCALE GENOMIC DNA]</scope>
    <source>
        <strain evidence="16 17">TPQG1-4</strain>
    </source>
</reference>
<dbReference type="InterPro" id="IPR037033">
    <property type="entry name" value="DNA-dir_RNAP_su2_hyb_sf"/>
</dbReference>
<dbReference type="InterPro" id="IPR007121">
    <property type="entry name" value="RNA_pol_bsu_CS"/>
</dbReference>
<dbReference type="Gene3D" id="2.40.50.100">
    <property type="match status" value="1"/>
</dbReference>
<dbReference type="Gene3D" id="2.40.270.10">
    <property type="entry name" value="DNA-directed RNA polymerase, subunit 2, domain 6"/>
    <property type="match status" value="1"/>
</dbReference>
<dbReference type="InterPro" id="IPR007645">
    <property type="entry name" value="RNA_pol_Rpb2_3"/>
</dbReference>
<organism evidence="16 17">
    <name type="scientific">Stenotrophomonas cyclobalanopsidis</name>
    <dbReference type="NCBI Taxonomy" id="2771362"/>
    <lineage>
        <taxon>Bacteria</taxon>
        <taxon>Pseudomonadati</taxon>
        <taxon>Pseudomonadota</taxon>
        <taxon>Gammaproteobacteria</taxon>
        <taxon>Lysobacterales</taxon>
        <taxon>Lysobacteraceae</taxon>
        <taxon>Stenotrophomonas</taxon>
    </lineage>
</organism>
<feature type="domain" description="RNA polymerase Rpb2" evidence="14">
    <location>
        <begin position="541"/>
        <end position="608"/>
    </location>
</feature>
<accession>A0ABQ6T4W1</accession>
<dbReference type="Gene3D" id="6.10.140.1670">
    <property type="match status" value="1"/>
</dbReference>
<dbReference type="PANTHER" id="PTHR20856">
    <property type="entry name" value="DNA-DIRECTED RNA POLYMERASE I SUBUNIT 2"/>
    <property type="match status" value="1"/>
</dbReference>
<evidence type="ECO:0000256" key="6">
    <source>
        <dbReference type="HAMAP-Rule" id="MF_01321"/>
    </source>
</evidence>
<protein>
    <recommendedName>
        <fullName evidence="6 8">DNA-directed RNA polymerase subunit beta</fullName>
        <shortName evidence="6">RNAP subunit beta</shortName>
        <ecNumber evidence="6 8">2.7.7.6</ecNumber>
    </recommendedName>
    <alternativeName>
        <fullName evidence="6">RNA polymerase subunit beta</fullName>
    </alternativeName>
    <alternativeName>
        <fullName evidence="6">Transcriptase subunit beta</fullName>
    </alternativeName>
</protein>
<evidence type="ECO:0000256" key="1">
    <source>
        <dbReference type="ARBA" id="ARBA00022478"/>
    </source>
</evidence>
<dbReference type="SUPFAM" id="SSF64484">
    <property type="entry name" value="beta and beta-prime subunits of DNA dependent RNA-polymerase"/>
    <property type="match status" value="1"/>
</dbReference>
<dbReference type="Gene3D" id="3.90.1800.10">
    <property type="entry name" value="RNA polymerase alpha subunit dimerisation domain"/>
    <property type="match status" value="1"/>
</dbReference>
<comment type="similarity">
    <text evidence="6 7">Belongs to the RNA polymerase beta chain family.</text>
</comment>
<keyword evidence="1 6" id="KW-0240">DNA-directed RNA polymerase</keyword>